<name>A0A369AKM8_9FIRM</name>
<keyword evidence="10" id="KW-1185">Reference proteome</keyword>
<dbReference type="InterPro" id="IPR011006">
    <property type="entry name" value="CheY-like_superfamily"/>
</dbReference>
<dbReference type="PROSITE" id="PS00041">
    <property type="entry name" value="HTH_ARAC_FAMILY_1"/>
    <property type="match status" value="1"/>
</dbReference>
<evidence type="ECO:0000313" key="10">
    <source>
        <dbReference type="Proteomes" id="UP000253034"/>
    </source>
</evidence>
<dbReference type="SUPFAM" id="SSF52172">
    <property type="entry name" value="CheY-like"/>
    <property type="match status" value="1"/>
</dbReference>
<dbReference type="InterPro" id="IPR018060">
    <property type="entry name" value="HTH_AraC"/>
</dbReference>
<keyword evidence="2" id="KW-0805">Transcription regulation</keyword>
<dbReference type="GO" id="GO:0003700">
    <property type="term" value="F:DNA-binding transcription factor activity"/>
    <property type="evidence" value="ECO:0007669"/>
    <property type="project" value="InterPro"/>
</dbReference>
<keyword evidence="4" id="KW-0804">Transcription</keyword>
<evidence type="ECO:0000259" key="8">
    <source>
        <dbReference type="PROSITE" id="PS50110"/>
    </source>
</evidence>
<keyword evidence="3" id="KW-0238">DNA-binding</keyword>
<dbReference type="GO" id="GO:0043565">
    <property type="term" value="F:sequence-specific DNA binding"/>
    <property type="evidence" value="ECO:0007669"/>
    <property type="project" value="InterPro"/>
</dbReference>
<dbReference type="Gene3D" id="3.40.50.2300">
    <property type="match status" value="1"/>
</dbReference>
<gene>
    <name evidence="9" type="ORF">DFR58_13216</name>
</gene>
<evidence type="ECO:0000256" key="3">
    <source>
        <dbReference type="ARBA" id="ARBA00023125"/>
    </source>
</evidence>
<evidence type="ECO:0000256" key="4">
    <source>
        <dbReference type="ARBA" id="ARBA00023163"/>
    </source>
</evidence>
<accession>A0A369AKM8</accession>
<dbReference type="Pfam" id="PF12833">
    <property type="entry name" value="HTH_18"/>
    <property type="match status" value="1"/>
</dbReference>
<keyword evidence="6" id="KW-0597">Phosphoprotein</keyword>
<dbReference type="InterPro" id="IPR018062">
    <property type="entry name" value="HTH_AraC-typ_CS"/>
</dbReference>
<dbReference type="InterPro" id="IPR009057">
    <property type="entry name" value="Homeodomain-like_sf"/>
</dbReference>
<dbReference type="PROSITE" id="PS01124">
    <property type="entry name" value="HTH_ARAC_FAMILY_2"/>
    <property type="match status" value="1"/>
</dbReference>
<evidence type="ECO:0000256" key="6">
    <source>
        <dbReference type="PROSITE-ProRule" id="PRU00169"/>
    </source>
</evidence>
<organism evidence="9 10">
    <name type="scientific">Anaerobacterium chartisolvens</name>
    <dbReference type="NCBI Taxonomy" id="1297424"/>
    <lineage>
        <taxon>Bacteria</taxon>
        <taxon>Bacillati</taxon>
        <taxon>Bacillota</taxon>
        <taxon>Clostridia</taxon>
        <taxon>Eubacteriales</taxon>
        <taxon>Oscillospiraceae</taxon>
        <taxon>Anaerobacterium</taxon>
    </lineage>
</organism>
<dbReference type="PANTHER" id="PTHR43280:SF10">
    <property type="entry name" value="REGULATORY PROTEIN POCR"/>
    <property type="match status" value="1"/>
</dbReference>
<feature type="domain" description="HTH araC/xylS-type" evidence="7">
    <location>
        <begin position="429"/>
        <end position="527"/>
    </location>
</feature>
<feature type="modified residue" description="4-aspartylphosphate" evidence="6">
    <location>
        <position position="54"/>
    </location>
</feature>
<dbReference type="InterPro" id="IPR001789">
    <property type="entry name" value="Sig_transdc_resp-reg_receiver"/>
</dbReference>
<dbReference type="EMBL" id="QPJT01000032">
    <property type="protein sequence ID" value="RCX09922.1"/>
    <property type="molecule type" value="Genomic_DNA"/>
</dbReference>
<proteinExistence type="predicted"/>
<reference evidence="9 10" key="1">
    <citation type="submission" date="2018-07" db="EMBL/GenBank/DDBJ databases">
        <title>Genomic Encyclopedia of Type Strains, Phase IV (KMG-IV): sequencing the most valuable type-strain genomes for metagenomic binning, comparative biology and taxonomic classification.</title>
        <authorList>
            <person name="Goeker M."/>
        </authorList>
    </citation>
    <scope>NUCLEOTIDE SEQUENCE [LARGE SCALE GENOMIC DNA]</scope>
    <source>
        <strain evidence="9 10">DSM 27016</strain>
    </source>
</reference>
<dbReference type="SUPFAM" id="SSF46689">
    <property type="entry name" value="Homeodomain-like"/>
    <property type="match status" value="2"/>
</dbReference>
<dbReference type="Pfam" id="PF00072">
    <property type="entry name" value="Response_reg"/>
    <property type="match status" value="1"/>
</dbReference>
<dbReference type="PROSITE" id="PS50110">
    <property type="entry name" value="RESPONSE_REGULATORY"/>
    <property type="match status" value="1"/>
</dbReference>
<sequence length="530" mass="61613">MKLLIVDDEIIITEDLKNSIEWSKLGITEVFTAFNIRQAKEVFFNSEIDIMLCDIEMPQGSGLELLAWVRKNFPKTESIFLTCHADFSYAKEAIRLGSLDYILKPVPYMELEKAISKAIEKINKESKLLEKSLFGEFWFKHQPLVIEHFWIDILNRTIRTNQKAIKEAAEARNIPYAENMKFLPVLFNIRRWHNDWNLQDQKLMEYGFKNIVNEVVLKDGSKGQLIEMERGKFIIILSIWNNRLLDIGTLKKDCQACLNASNEYLKCDIACHIGSEAYAYELPVMVDNLYEQEKDNVFHDNRVFLLNEQNKVLDNIDLPDMGMWSIMLAEGSGESLLSEILTYLDGLSKVRGFKAGKLKEFHHDFMQMVYSTLKQKGIQAHKLFNDTESVKLYDNSDNSVRDLLVWIRHVVMKVVDYTGDVEKTQTIVNKVKQYITVNVEQEMTREEVANHLYLNPDYLDRIFKKETGMSVTKFMVQERLNKAQELLSKTELPVSVIAVAIGYKNMSHFSAAFKKHTNMNPIDYRKEAHK</sequence>
<dbReference type="Gene3D" id="1.10.10.60">
    <property type="entry name" value="Homeodomain-like"/>
    <property type="match status" value="2"/>
</dbReference>
<evidence type="ECO:0000313" key="9">
    <source>
        <dbReference type="EMBL" id="RCX09922.1"/>
    </source>
</evidence>
<comment type="caution">
    <text evidence="9">The sequence shown here is derived from an EMBL/GenBank/DDBJ whole genome shotgun (WGS) entry which is preliminary data.</text>
</comment>
<dbReference type="SMART" id="SM00448">
    <property type="entry name" value="REC"/>
    <property type="match status" value="1"/>
</dbReference>
<dbReference type="RefSeq" id="WP_170138231.1">
    <property type="nucleotide sequence ID" value="NZ_QPJT01000032.1"/>
</dbReference>
<dbReference type="GO" id="GO:0000160">
    <property type="term" value="P:phosphorelay signal transduction system"/>
    <property type="evidence" value="ECO:0007669"/>
    <property type="project" value="InterPro"/>
</dbReference>
<comment type="function">
    <text evidence="5">May play the central regulatory role in sporulation. It may be an element of the effector pathway responsible for the activation of sporulation genes in response to nutritional stress. Spo0A may act in concert with spo0H (a sigma factor) to control the expression of some genes that are critical to the sporulation process.</text>
</comment>
<dbReference type="AlphaFoldDB" id="A0A369AKM8"/>
<evidence type="ECO:0000256" key="2">
    <source>
        <dbReference type="ARBA" id="ARBA00023015"/>
    </source>
</evidence>
<evidence type="ECO:0000256" key="1">
    <source>
        <dbReference type="ARBA" id="ARBA00018672"/>
    </source>
</evidence>
<evidence type="ECO:0000259" key="7">
    <source>
        <dbReference type="PROSITE" id="PS01124"/>
    </source>
</evidence>
<dbReference type="CDD" id="cd17536">
    <property type="entry name" value="REC_YesN-like"/>
    <property type="match status" value="1"/>
</dbReference>
<feature type="domain" description="Response regulatory" evidence="8">
    <location>
        <begin position="2"/>
        <end position="119"/>
    </location>
</feature>
<dbReference type="Proteomes" id="UP000253034">
    <property type="component" value="Unassembled WGS sequence"/>
</dbReference>
<evidence type="ECO:0000256" key="5">
    <source>
        <dbReference type="ARBA" id="ARBA00024867"/>
    </source>
</evidence>
<dbReference type="PANTHER" id="PTHR43280">
    <property type="entry name" value="ARAC-FAMILY TRANSCRIPTIONAL REGULATOR"/>
    <property type="match status" value="1"/>
</dbReference>
<dbReference type="SMART" id="SM00342">
    <property type="entry name" value="HTH_ARAC"/>
    <property type="match status" value="1"/>
</dbReference>
<protein>
    <recommendedName>
        <fullName evidence="1">Stage 0 sporulation protein A homolog</fullName>
    </recommendedName>
</protein>